<dbReference type="AlphaFoldDB" id="A0A1H4M5S3"/>
<dbReference type="EMBL" id="FNSL01000001">
    <property type="protein sequence ID" value="SEB78379.1"/>
    <property type="molecule type" value="Genomic_DNA"/>
</dbReference>
<proteinExistence type="predicted"/>
<feature type="compositionally biased region" description="Polar residues" evidence="2">
    <location>
        <begin position="1"/>
        <end position="18"/>
    </location>
</feature>
<evidence type="ECO:0000313" key="5">
    <source>
        <dbReference type="Proteomes" id="UP000199064"/>
    </source>
</evidence>
<evidence type="ECO:0000259" key="3">
    <source>
        <dbReference type="Pfam" id="PF09361"/>
    </source>
</evidence>
<evidence type="ECO:0000256" key="1">
    <source>
        <dbReference type="SAM" id="Coils"/>
    </source>
</evidence>
<dbReference type="InterPro" id="IPR018968">
    <property type="entry name" value="Phasin"/>
</dbReference>
<gene>
    <name evidence="4" type="ORF">SAMN05216452_3160</name>
</gene>
<reference evidence="5" key="1">
    <citation type="submission" date="2016-10" db="EMBL/GenBank/DDBJ databases">
        <authorList>
            <person name="Varghese N."/>
            <person name="Submissions S."/>
        </authorList>
    </citation>
    <scope>NUCLEOTIDE SEQUENCE [LARGE SCALE GENOMIC DNA]</scope>
    <source>
        <strain evidence="5">ES.061</strain>
    </source>
</reference>
<dbReference type="Pfam" id="PF09361">
    <property type="entry name" value="Phasin_2"/>
    <property type="match status" value="1"/>
</dbReference>
<name>A0A1H4M5S3_9HYPH</name>
<keyword evidence="1" id="KW-0175">Coiled coil</keyword>
<dbReference type="NCBIfam" id="TIGR01985">
    <property type="entry name" value="phasin_2"/>
    <property type="match status" value="1"/>
</dbReference>
<feature type="coiled-coil region" evidence="1">
    <location>
        <begin position="43"/>
        <end position="74"/>
    </location>
</feature>
<sequence>MNENQRTADMTKTTQKDNGTAEFPTFDATQASEQFRAFAEKSAEQTKEVYARMKVNAEETQKALEATFENAKSAGNEFTTKSIAALREGTEANLAHLEALAGARSFAELIEMQSNFMRKRMEVAVDQIKDFQAASQKSAETVAKPMKDVFEKTVKELRVA</sequence>
<evidence type="ECO:0000256" key="2">
    <source>
        <dbReference type="SAM" id="MobiDB-lite"/>
    </source>
</evidence>
<dbReference type="Proteomes" id="UP000199064">
    <property type="component" value="Unassembled WGS sequence"/>
</dbReference>
<organism evidence="4 5">
    <name type="scientific">Nitratireductor aquibiodomus</name>
    <dbReference type="NCBI Taxonomy" id="204799"/>
    <lineage>
        <taxon>Bacteria</taxon>
        <taxon>Pseudomonadati</taxon>
        <taxon>Pseudomonadota</taxon>
        <taxon>Alphaproteobacteria</taxon>
        <taxon>Hyphomicrobiales</taxon>
        <taxon>Phyllobacteriaceae</taxon>
        <taxon>Nitratireductor</taxon>
    </lineage>
</organism>
<accession>A0A1H4M5S3</accession>
<keyword evidence="5" id="KW-1185">Reference proteome</keyword>
<evidence type="ECO:0000313" key="4">
    <source>
        <dbReference type="EMBL" id="SEB78379.1"/>
    </source>
</evidence>
<feature type="domain" description="Phasin" evidence="3">
    <location>
        <begin position="61"/>
        <end position="148"/>
    </location>
</feature>
<feature type="region of interest" description="Disordered" evidence="2">
    <location>
        <begin position="1"/>
        <end position="23"/>
    </location>
</feature>
<dbReference type="RefSeq" id="WP_090329427.1">
    <property type="nucleotide sequence ID" value="NZ_FNSL01000001.1"/>
</dbReference>
<dbReference type="InterPro" id="IPR010234">
    <property type="entry name" value="Phasin_subfam-2"/>
</dbReference>
<protein>
    <submittedName>
        <fullName evidence="4">Phasin</fullName>
    </submittedName>
</protein>